<evidence type="ECO:0000256" key="8">
    <source>
        <dbReference type="ARBA" id="ARBA00022723"/>
    </source>
</evidence>
<dbReference type="PANTHER" id="PTHR24346">
    <property type="entry name" value="MAP/MICROTUBULE AFFINITY-REGULATING KINASE"/>
    <property type="match status" value="1"/>
</dbReference>
<keyword evidence="10" id="KW-0418">Kinase</keyword>
<keyword evidence="11 15" id="KW-0067">ATP-binding</keyword>
<evidence type="ECO:0000256" key="13">
    <source>
        <dbReference type="ARBA" id="ARBA00047899"/>
    </source>
</evidence>
<comment type="subcellular location">
    <subcellularLocation>
        <location evidence="2">Cytoplasm</location>
    </subcellularLocation>
</comment>
<dbReference type="FunFam" id="1.10.510.10:FF:000154">
    <property type="entry name" value="Serine/threonine-protein kinase SIK2"/>
    <property type="match status" value="1"/>
</dbReference>
<dbReference type="Proteomes" id="UP001239994">
    <property type="component" value="Unassembled WGS sequence"/>
</dbReference>
<accession>A0AAD8ZPH4</accession>
<dbReference type="PROSITE" id="PS00107">
    <property type="entry name" value="PROTEIN_KINASE_ATP"/>
    <property type="match status" value="1"/>
</dbReference>
<evidence type="ECO:0000256" key="16">
    <source>
        <dbReference type="SAM" id="MobiDB-lite"/>
    </source>
</evidence>
<keyword evidence="5" id="KW-0723">Serine/threonine-protein kinase</keyword>
<evidence type="ECO:0000256" key="5">
    <source>
        <dbReference type="ARBA" id="ARBA00022527"/>
    </source>
</evidence>
<dbReference type="InterPro" id="IPR000719">
    <property type="entry name" value="Prot_kinase_dom"/>
</dbReference>
<reference evidence="19" key="1">
    <citation type="submission" date="2023-03" db="EMBL/GenBank/DDBJ databases">
        <title>Electrophorus voltai genome.</title>
        <authorList>
            <person name="Bian C."/>
        </authorList>
    </citation>
    <scope>NUCLEOTIDE SEQUENCE</scope>
    <source>
        <strain evidence="19">CB-2022</strain>
        <tissue evidence="19">Muscle</tissue>
    </source>
</reference>
<evidence type="ECO:0000256" key="1">
    <source>
        <dbReference type="ARBA" id="ARBA00001946"/>
    </source>
</evidence>
<dbReference type="PROSITE" id="PS00108">
    <property type="entry name" value="PROTEIN_KINASE_ST"/>
    <property type="match status" value="1"/>
</dbReference>
<dbReference type="PROSITE" id="PS50030">
    <property type="entry name" value="UBA"/>
    <property type="match status" value="1"/>
</dbReference>
<evidence type="ECO:0000256" key="3">
    <source>
        <dbReference type="ARBA" id="ARBA00012513"/>
    </source>
</evidence>
<keyword evidence="12" id="KW-0460">Magnesium</keyword>
<keyword evidence="8" id="KW-0479">Metal-binding</keyword>
<feature type="domain" description="Protein kinase" evidence="17">
    <location>
        <begin position="25"/>
        <end position="276"/>
    </location>
</feature>
<organism evidence="19 20">
    <name type="scientific">Electrophorus voltai</name>
    <dbReference type="NCBI Taxonomy" id="2609070"/>
    <lineage>
        <taxon>Eukaryota</taxon>
        <taxon>Metazoa</taxon>
        <taxon>Chordata</taxon>
        <taxon>Craniata</taxon>
        <taxon>Vertebrata</taxon>
        <taxon>Euteleostomi</taxon>
        <taxon>Actinopterygii</taxon>
        <taxon>Neopterygii</taxon>
        <taxon>Teleostei</taxon>
        <taxon>Ostariophysi</taxon>
        <taxon>Gymnotiformes</taxon>
        <taxon>Gymnotoidei</taxon>
        <taxon>Gymnotidae</taxon>
        <taxon>Electrophorus</taxon>
    </lineage>
</organism>
<dbReference type="GO" id="GO:0046872">
    <property type="term" value="F:metal ion binding"/>
    <property type="evidence" value="ECO:0007669"/>
    <property type="project" value="UniProtKB-KW"/>
</dbReference>
<keyword evidence="4" id="KW-0963">Cytoplasm</keyword>
<evidence type="ECO:0000256" key="12">
    <source>
        <dbReference type="ARBA" id="ARBA00022842"/>
    </source>
</evidence>
<dbReference type="GO" id="GO:0005524">
    <property type="term" value="F:ATP binding"/>
    <property type="evidence" value="ECO:0007669"/>
    <property type="project" value="UniProtKB-UniRule"/>
</dbReference>
<comment type="catalytic activity">
    <reaction evidence="13">
        <text>L-threonyl-[protein] + ATP = O-phospho-L-threonyl-[protein] + ADP + H(+)</text>
        <dbReference type="Rhea" id="RHEA:46608"/>
        <dbReference type="Rhea" id="RHEA-COMP:11060"/>
        <dbReference type="Rhea" id="RHEA-COMP:11605"/>
        <dbReference type="ChEBI" id="CHEBI:15378"/>
        <dbReference type="ChEBI" id="CHEBI:30013"/>
        <dbReference type="ChEBI" id="CHEBI:30616"/>
        <dbReference type="ChEBI" id="CHEBI:61977"/>
        <dbReference type="ChEBI" id="CHEBI:456216"/>
        <dbReference type="EC" id="2.7.11.1"/>
    </reaction>
</comment>
<gene>
    <name evidence="19" type="ORF">P4O66_021415</name>
</gene>
<comment type="catalytic activity">
    <reaction evidence="14">
        <text>L-seryl-[protein] + ATP = O-phospho-L-seryl-[protein] + ADP + H(+)</text>
        <dbReference type="Rhea" id="RHEA:17989"/>
        <dbReference type="Rhea" id="RHEA-COMP:9863"/>
        <dbReference type="Rhea" id="RHEA-COMP:11604"/>
        <dbReference type="ChEBI" id="CHEBI:15378"/>
        <dbReference type="ChEBI" id="CHEBI:29999"/>
        <dbReference type="ChEBI" id="CHEBI:30616"/>
        <dbReference type="ChEBI" id="CHEBI:83421"/>
        <dbReference type="ChEBI" id="CHEBI:456216"/>
        <dbReference type="EC" id="2.7.11.1"/>
    </reaction>
</comment>
<dbReference type="SMART" id="SM00220">
    <property type="entry name" value="S_TKc"/>
    <property type="match status" value="1"/>
</dbReference>
<evidence type="ECO:0000256" key="2">
    <source>
        <dbReference type="ARBA" id="ARBA00004496"/>
    </source>
</evidence>
<dbReference type="GO" id="GO:0000226">
    <property type="term" value="P:microtubule cytoskeleton organization"/>
    <property type="evidence" value="ECO:0007669"/>
    <property type="project" value="TreeGrafter"/>
</dbReference>
<dbReference type="AlphaFoldDB" id="A0AAD8ZPH4"/>
<dbReference type="PANTHER" id="PTHR24346:SF47">
    <property type="entry name" value="SERINE_THREONINE-PROTEIN KINASE SIK2-RELATED"/>
    <property type="match status" value="1"/>
</dbReference>
<feature type="region of interest" description="Disordered" evidence="16">
    <location>
        <begin position="440"/>
        <end position="461"/>
    </location>
</feature>
<proteinExistence type="predicted"/>
<evidence type="ECO:0000313" key="19">
    <source>
        <dbReference type="EMBL" id="KAK1802881.1"/>
    </source>
</evidence>
<feature type="binding site" evidence="15">
    <location>
        <position position="54"/>
    </location>
    <ligand>
        <name>ATP</name>
        <dbReference type="ChEBI" id="CHEBI:30616"/>
    </ligand>
</feature>
<comment type="cofactor">
    <cofactor evidence="1">
        <name>Mg(2+)</name>
        <dbReference type="ChEBI" id="CHEBI:18420"/>
    </cofactor>
</comment>
<evidence type="ECO:0000256" key="15">
    <source>
        <dbReference type="PROSITE-ProRule" id="PRU10141"/>
    </source>
</evidence>
<evidence type="ECO:0000256" key="10">
    <source>
        <dbReference type="ARBA" id="ARBA00022777"/>
    </source>
</evidence>
<dbReference type="InterPro" id="IPR017441">
    <property type="entry name" value="Protein_kinase_ATP_BS"/>
</dbReference>
<feature type="domain" description="UBA" evidence="18">
    <location>
        <begin position="296"/>
        <end position="336"/>
    </location>
</feature>
<dbReference type="FunFam" id="3.30.200.20:FF:000003">
    <property type="entry name" value="Non-specific serine/threonine protein kinase"/>
    <property type="match status" value="1"/>
</dbReference>
<evidence type="ECO:0000256" key="9">
    <source>
        <dbReference type="ARBA" id="ARBA00022741"/>
    </source>
</evidence>
<evidence type="ECO:0000256" key="7">
    <source>
        <dbReference type="ARBA" id="ARBA00022679"/>
    </source>
</evidence>
<dbReference type="GO" id="GO:0035556">
    <property type="term" value="P:intracellular signal transduction"/>
    <property type="evidence" value="ECO:0007669"/>
    <property type="project" value="TreeGrafter"/>
</dbReference>
<keyword evidence="7" id="KW-0808">Transferase</keyword>
<dbReference type="EMBL" id="JAROKS010000006">
    <property type="protein sequence ID" value="KAK1802881.1"/>
    <property type="molecule type" value="Genomic_DNA"/>
</dbReference>
<dbReference type="InterPro" id="IPR008271">
    <property type="entry name" value="Ser/Thr_kinase_AS"/>
</dbReference>
<dbReference type="GO" id="GO:0005737">
    <property type="term" value="C:cytoplasm"/>
    <property type="evidence" value="ECO:0007669"/>
    <property type="project" value="UniProtKB-SubCell"/>
</dbReference>
<dbReference type="InterPro" id="IPR057380">
    <property type="entry name" value="UBA_SIK1/2/3"/>
</dbReference>
<evidence type="ECO:0000259" key="18">
    <source>
        <dbReference type="PROSITE" id="PS50030"/>
    </source>
</evidence>
<dbReference type="Pfam" id="PF00069">
    <property type="entry name" value="Pkinase"/>
    <property type="match status" value="1"/>
</dbReference>
<protein>
    <recommendedName>
        <fullName evidence="3">non-specific serine/threonine protein kinase</fullName>
        <ecNumber evidence="3">2.7.11.1</ecNumber>
    </recommendedName>
</protein>
<evidence type="ECO:0000256" key="4">
    <source>
        <dbReference type="ARBA" id="ARBA00022490"/>
    </source>
</evidence>
<keyword evidence="6" id="KW-0597">Phosphoprotein</keyword>
<dbReference type="InterPro" id="IPR011009">
    <property type="entry name" value="Kinase-like_dom_sf"/>
</dbReference>
<dbReference type="Pfam" id="PF23312">
    <property type="entry name" value="UBA_SIK3"/>
    <property type="match status" value="1"/>
</dbReference>
<dbReference type="EC" id="2.7.11.1" evidence="3"/>
<dbReference type="PROSITE" id="PS50011">
    <property type="entry name" value="PROTEIN_KINASE_DOM"/>
    <property type="match status" value="1"/>
</dbReference>
<evidence type="ECO:0000256" key="14">
    <source>
        <dbReference type="ARBA" id="ARBA00048679"/>
    </source>
</evidence>
<dbReference type="GO" id="GO:0050321">
    <property type="term" value="F:tau-protein kinase activity"/>
    <property type="evidence" value="ECO:0007669"/>
    <property type="project" value="TreeGrafter"/>
</dbReference>
<keyword evidence="20" id="KW-1185">Reference proteome</keyword>
<name>A0AAD8ZPH4_9TELE</name>
<evidence type="ECO:0000256" key="11">
    <source>
        <dbReference type="ARBA" id="ARBA00022840"/>
    </source>
</evidence>
<dbReference type="Gene3D" id="1.10.510.10">
    <property type="entry name" value="Transferase(Phosphotransferase) domain 1"/>
    <property type="match status" value="1"/>
</dbReference>
<sequence>MVVLSEHGSEGPSNQPSKLLQVGFYEIICTLGKGNFAVVKLARHKITKTQVAIKIIDKTRLGAADMNRLNREVKILKLLDHPYIIKLYQVMESKDMLYLVTEYAKNGEIFDYLAFNGRLSELDARRTFWQILLAVEYCHKHHIVHRDLKAENLLLDNNMNIKLADFGFGNFFTPGEPLSTWCGSPPYAAPEVFEGREYEGPQLDIWSLGVVLYVLVCGCLPFDETKLPALKLRVTQGCFAVPYFMSQECENLIRRMLAVDPAKRISIAQIRQHSWMQASQACPSNPCPSGYLRMDHYSELVLRLMQEMGIDKQKTTDSLQNSSYNHFSAIYWLLLERMSKGQQQIQQTQDQSKEPAYSIELSVEMKPTIPHHINSAYPSSLLCTGISEEAGAEDIGKEAEHLPLSAVTKSRWKICRHTVSEVPSSMSVSHPPSIVVDLGDDTTSDSCPRSSPCPSSRNSSASFTSAHVLSVAGPDLYRAQEQLPILAMSVRDPSPLSSVLRFQNSLQSPGFQEDRRVSDTSLTQGLGAFHQLRKEIWAKGEPGLNKACGPAQYIWTPAHTLQEASGSVGAPVLPGYPAQAHSWDILYTPAEGIQDYQTMHQLLYHDHHLHQQQLLQGPPPPPPPITPIQQHTLHLPTALVFIHPDYALEYPEIHLKAPSHLQTPLRMTD</sequence>
<evidence type="ECO:0000259" key="17">
    <source>
        <dbReference type="PROSITE" id="PS50011"/>
    </source>
</evidence>
<evidence type="ECO:0000256" key="6">
    <source>
        <dbReference type="ARBA" id="ARBA00022553"/>
    </source>
</evidence>
<keyword evidence="9 15" id="KW-0547">Nucleotide-binding</keyword>
<comment type="caution">
    <text evidence="19">The sequence shown here is derived from an EMBL/GenBank/DDBJ whole genome shotgun (WGS) entry which is preliminary data.</text>
</comment>
<dbReference type="SUPFAM" id="SSF56112">
    <property type="entry name" value="Protein kinase-like (PK-like)"/>
    <property type="match status" value="1"/>
</dbReference>
<evidence type="ECO:0000313" key="20">
    <source>
        <dbReference type="Proteomes" id="UP001239994"/>
    </source>
</evidence>
<dbReference type="InterPro" id="IPR015940">
    <property type="entry name" value="UBA"/>
</dbReference>
<feature type="compositionally biased region" description="Low complexity" evidence="16">
    <location>
        <begin position="444"/>
        <end position="461"/>
    </location>
</feature>